<dbReference type="AlphaFoldDB" id="A0A6B3QY93"/>
<dbReference type="InterPro" id="IPR023198">
    <property type="entry name" value="PGP-like_dom2"/>
</dbReference>
<sequence length="202" mass="23579">MIKTILFDFGDVFLTLNKSATTEHLKQLGISELDSESIKINKSYEKGLISSDAFIHHYTEKFEGLSDEKFKEAWNSILIDFPKDRLEFLKTLKATGTYKLILLSNTNALHIDWVKKHISVFEEFKSCFDQFYLSHEIHFRKPDKSIFEFVLQENDLNPEETLFVDDTLEHIQTAKNIGIHTWHLQAGEEKVTQLFSIKSDLF</sequence>
<reference evidence="1 2" key="1">
    <citation type="submission" date="2020-02" db="EMBL/GenBank/DDBJ databases">
        <title>Flavobacteriaceae Psychroflexus bacterium YR1-1, complete genome.</title>
        <authorList>
            <person name="Li Y."/>
            <person name="Wu S."/>
        </authorList>
    </citation>
    <scope>NUCLEOTIDE SEQUENCE [LARGE SCALE GENOMIC DNA]</scope>
    <source>
        <strain evidence="1 2">YR1-1</strain>
    </source>
</reference>
<dbReference type="PANTHER" id="PTHR43611">
    <property type="entry name" value="ALPHA-D-GLUCOSE 1-PHOSPHATE PHOSPHATASE"/>
    <property type="match status" value="1"/>
</dbReference>
<dbReference type="CDD" id="cd02603">
    <property type="entry name" value="HAD_sEH-N_like"/>
    <property type="match status" value="1"/>
</dbReference>
<gene>
    <name evidence="1" type="ORF">G3567_02865</name>
</gene>
<dbReference type="PANTHER" id="PTHR43611:SF3">
    <property type="entry name" value="FLAVIN MONONUCLEOTIDE HYDROLASE 1, CHLOROPLATIC"/>
    <property type="match status" value="1"/>
</dbReference>
<keyword evidence="2" id="KW-1185">Reference proteome</keyword>
<dbReference type="NCBIfam" id="TIGR01549">
    <property type="entry name" value="HAD-SF-IA-v1"/>
    <property type="match status" value="1"/>
</dbReference>
<dbReference type="InterPro" id="IPR023214">
    <property type="entry name" value="HAD_sf"/>
</dbReference>
<dbReference type="SUPFAM" id="SSF56784">
    <property type="entry name" value="HAD-like"/>
    <property type="match status" value="1"/>
</dbReference>
<proteinExistence type="predicted"/>
<organism evidence="1 2">
    <name type="scientific">Psychroflexus aurantiacus</name>
    <dbReference type="NCBI Taxonomy" id="2709310"/>
    <lineage>
        <taxon>Bacteria</taxon>
        <taxon>Pseudomonadati</taxon>
        <taxon>Bacteroidota</taxon>
        <taxon>Flavobacteriia</taxon>
        <taxon>Flavobacteriales</taxon>
        <taxon>Flavobacteriaceae</taxon>
        <taxon>Psychroflexus</taxon>
    </lineage>
</organism>
<evidence type="ECO:0000313" key="1">
    <source>
        <dbReference type="EMBL" id="NEV93089.1"/>
    </source>
</evidence>
<dbReference type="PRINTS" id="PR00413">
    <property type="entry name" value="HADHALOGNASE"/>
</dbReference>
<accession>A0A6B3QY93</accession>
<dbReference type="InterPro" id="IPR036412">
    <property type="entry name" value="HAD-like_sf"/>
</dbReference>
<dbReference type="Pfam" id="PF00702">
    <property type="entry name" value="Hydrolase"/>
    <property type="match status" value="1"/>
</dbReference>
<name>A0A6B3QY93_9FLAO</name>
<dbReference type="SFLD" id="SFLDS00003">
    <property type="entry name" value="Haloacid_Dehalogenase"/>
    <property type="match status" value="1"/>
</dbReference>
<dbReference type="Gene3D" id="3.40.50.1000">
    <property type="entry name" value="HAD superfamily/HAD-like"/>
    <property type="match status" value="1"/>
</dbReference>
<dbReference type="SFLD" id="SFLDG01129">
    <property type="entry name" value="C1.5:_HAD__Beta-PGM__Phosphata"/>
    <property type="match status" value="1"/>
</dbReference>
<protein>
    <submittedName>
        <fullName evidence="1">HAD family phosphatase</fullName>
    </submittedName>
</protein>
<evidence type="ECO:0000313" key="2">
    <source>
        <dbReference type="Proteomes" id="UP000478505"/>
    </source>
</evidence>
<dbReference type="InterPro" id="IPR006439">
    <property type="entry name" value="HAD-SF_hydro_IA"/>
</dbReference>
<dbReference type="RefSeq" id="WP_164003827.1">
    <property type="nucleotide sequence ID" value="NZ_JAAIKD010000002.1"/>
</dbReference>
<dbReference type="Gene3D" id="1.10.150.240">
    <property type="entry name" value="Putative phosphatase, domain 2"/>
    <property type="match status" value="1"/>
</dbReference>
<dbReference type="NCBIfam" id="TIGR01509">
    <property type="entry name" value="HAD-SF-IA-v3"/>
    <property type="match status" value="1"/>
</dbReference>
<dbReference type="Proteomes" id="UP000478505">
    <property type="component" value="Unassembled WGS sequence"/>
</dbReference>
<dbReference type="EMBL" id="JAAIKD010000002">
    <property type="protein sequence ID" value="NEV93089.1"/>
    <property type="molecule type" value="Genomic_DNA"/>
</dbReference>
<comment type="caution">
    <text evidence="1">The sequence shown here is derived from an EMBL/GenBank/DDBJ whole genome shotgun (WGS) entry which is preliminary data.</text>
</comment>